<organism evidence="4 5">
    <name type="scientific">Symbiodinium natans</name>
    <dbReference type="NCBI Taxonomy" id="878477"/>
    <lineage>
        <taxon>Eukaryota</taxon>
        <taxon>Sar</taxon>
        <taxon>Alveolata</taxon>
        <taxon>Dinophyceae</taxon>
        <taxon>Suessiales</taxon>
        <taxon>Symbiodiniaceae</taxon>
        <taxon>Symbiodinium</taxon>
    </lineage>
</organism>
<feature type="zinc finger region" description="C3H1-type" evidence="1">
    <location>
        <begin position="1"/>
        <end position="24"/>
    </location>
</feature>
<feature type="region of interest" description="Disordered" evidence="2">
    <location>
        <begin position="61"/>
        <end position="85"/>
    </location>
</feature>
<keyword evidence="1" id="KW-0479">Metal-binding</keyword>
<keyword evidence="5" id="KW-1185">Reference proteome</keyword>
<feature type="compositionally biased region" description="Low complexity" evidence="2">
    <location>
        <begin position="287"/>
        <end position="304"/>
    </location>
</feature>
<feature type="compositionally biased region" description="Basic and acidic residues" evidence="2">
    <location>
        <begin position="807"/>
        <end position="816"/>
    </location>
</feature>
<dbReference type="SUPFAM" id="SSF53098">
    <property type="entry name" value="Ribonuclease H-like"/>
    <property type="match status" value="1"/>
</dbReference>
<protein>
    <submittedName>
        <fullName evidence="4">GIP protein</fullName>
    </submittedName>
</protein>
<accession>A0A812PUA6</accession>
<dbReference type="InterPro" id="IPR000571">
    <property type="entry name" value="Znf_CCCH"/>
</dbReference>
<feature type="compositionally biased region" description="Pro residues" evidence="2">
    <location>
        <begin position="825"/>
        <end position="841"/>
    </location>
</feature>
<dbReference type="Proteomes" id="UP000604046">
    <property type="component" value="Unassembled WGS sequence"/>
</dbReference>
<dbReference type="OrthoDB" id="416083at2759"/>
<evidence type="ECO:0000256" key="2">
    <source>
        <dbReference type="SAM" id="MobiDB-lite"/>
    </source>
</evidence>
<dbReference type="InterPro" id="IPR012337">
    <property type="entry name" value="RNaseH-like_sf"/>
</dbReference>
<feature type="domain" description="C3H1-type" evidence="3">
    <location>
        <begin position="1"/>
        <end position="24"/>
    </location>
</feature>
<keyword evidence="1" id="KW-0862">Zinc</keyword>
<dbReference type="GO" id="GO:0008270">
    <property type="term" value="F:zinc ion binding"/>
    <property type="evidence" value="ECO:0007669"/>
    <property type="project" value="UniProtKB-KW"/>
</dbReference>
<dbReference type="CDD" id="cd09272">
    <property type="entry name" value="RNase_HI_RT_Ty1"/>
    <property type="match status" value="1"/>
</dbReference>
<evidence type="ECO:0000313" key="5">
    <source>
        <dbReference type="Proteomes" id="UP000604046"/>
    </source>
</evidence>
<keyword evidence="1" id="KW-0863">Zinc-finger</keyword>
<evidence type="ECO:0000313" key="4">
    <source>
        <dbReference type="EMBL" id="CAE7365090.1"/>
    </source>
</evidence>
<name>A0A812PUA6_9DINO</name>
<dbReference type="PROSITE" id="PS50103">
    <property type="entry name" value="ZF_C3H1"/>
    <property type="match status" value="1"/>
</dbReference>
<dbReference type="EMBL" id="CAJNDS010002190">
    <property type="protein sequence ID" value="CAE7365090.1"/>
    <property type="molecule type" value="Genomic_DNA"/>
</dbReference>
<dbReference type="Gene3D" id="3.30.420.10">
    <property type="entry name" value="Ribonuclease H-like superfamily/Ribonuclease H"/>
    <property type="match status" value="1"/>
</dbReference>
<feature type="compositionally biased region" description="Basic and acidic residues" evidence="2">
    <location>
        <begin position="341"/>
        <end position="354"/>
    </location>
</feature>
<evidence type="ECO:0000256" key="1">
    <source>
        <dbReference type="PROSITE-ProRule" id="PRU00723"/>
    </source>
</evidence>
<dbReference type="PANTHER" id="PTHR11439:SF483">
    <property type="entry name" value="PEPTIDE SYNTHASE GLIP-LIKE, PUTATIVE (AFU_ORTHOLOGUE AFUA_3G12920)-RELATED"/>
    <property type="match status" value="1"/>
</dbReference>
<comment type="caution">
    <text evidence="4">The sequence shown here is derived from an EMBL/GenBank/DDBJ whole genome shotgun (WGS) entry which is preliminary data.</text>
</comment>
<dbReference type="PANTHER" id="PTHR11439">
    <property type="entry name" value="GAG-POL-RELATED RETROTRANSPOSON"/>
    <property type="match status" value="1"/>
</dbReference>
<dbReference type="GO" id="GO:0003676">
    <property type="term" value="F:nucleic acid binding"/>
    <property type="evidence" value="ECO:0007669"/>
    <property type="project" value="InterPro"/>
</dbReference>
<gene>
    <name evidence="4" type="primary">GIP</name>
    <name evidence="4" type="ORF">SNAT2548_LOCUS19776</name>
</gene>
<sequence length="1401" mass="154710">MPCMFFAYDACTAGDKCEYSHDKDNMYKGPKPRKLKSSSAGAASVLAGAAFASAIPTSEASIPEGGHAAQDGKGSPVQDGKVKDDLPRAQPRLKTLIRKQLDRASRNLRRNTVFKGSALQKVFTTVMTAMAMLDPCSSNNALSSPVVGSDGTTFDMEFLVDSGAGRNLIAKRDLPEEVHSHFADAPEKLRFSTGGGPRSGTKAVRMKGNFLGVNYFYSLNQCPPAVSLGIQVNQHRKPFVWMPDELPYFFKPDRIGDMTLYCPTSAKIPVDRVVENVPIIRERVTCGGLPAAPSPGSSSKGAAPAEHDPLRSLVIDEVPPKPPEPSSSSSDPKHIRRRHITKEAARPEDPKDPRGPAALRPEGLRLKPDRSLPNFGTDDELSLCDASVATEADAPIDSDDNEEWTPSLRERLIAESKTLSHQMTHFPKNRYCSICRRAKMTGKVHRAKVEEDPEETPPLHFGHRLRVDHIVLGQDLTKGSEGEQACLIAYDEYSGCVSAFSQTSRTTDNNIAALQKFGGTRAHGRALCAVKSDCAQELTEAVKFLGWLPEPGIPNDPFHNAQLERLIRSIKEGTRAAQLAAGFPHALWPRATEYFCVARSFTNPVPVHANDTPETVAFKEGKTCYEAANGGNAFDGHRIPLGALVYYKPPHHKELPAFQPRAIPGIFCGWRMDSGFKFRGVHLVLDYEALRTDAKGCGRPIQVHATEMVAPETFIFPLQEALNEKLALFRPTADLKAIESREALPFEKGAPEAKPRVRRTYVTLDRALKFGTTVGCKGCDRIAEGVKHSDACHERFRKLLEDEALAKAARDKERAKPSAPSAPSFEPPPSVPPDVPNPPVPGAAGRVSIEAFSCPGTTSQHFANEHELDYWEFDKDKIAWKRVHVKPRKRLYTPAELDTMKANASEQLRRSPAKGAAAVASILQDIETMHPTCKAMIAEASEAAKQVPQGLPYRNHLLRQVGSETMFEFCCDEDSTLGQVNEEFGINHFRLTEKNSNVEDPKQVESLKKLVVLSQGGHVAFEWPKNAAGWALPELIAFIKRHNLYEAREHSSLFQSSYFFKKTGLLLTLYVDDIVLSGPECAHDAFWAEVQSHLEIEPPSPVDRVLGRKHLIERNQSGTTMRYDMSDYCANACRLYEDLSKRPLKPASTPFVPDGSILASDWESKGALASEASRVLMKTLWLARLSRPDLMKGISDLTRRVTRWSVADDKKLRRLMSYLKGTPNLSVVHKMGDAFEDLHLSLYTDADHSGDVDHAQSTSGMILCLEGENTYWPLAWSSKKQTATSRSTTEAEIMSLSSGVFGEALPAQEFLETLTGKEAKLVCHQDNSAVIQIVHAGYSPKLRHVSKTHRVNLSSLYEVFESDPLIRLQYINTELQKADVFTKALPPAKFPAALKLLRMES</sequence>
<evidence type="ECO:0000259" key="3">
    <source>
        <dbReference type="PROSITE" id="PS50103"/>
    </source>
</evidence>
<dbReference type="InterPro" id="IPR036397">
    <property type="entry name" value="RNaseH_sf"/>
</dbReference>
<feature type="region of interest" description="Disordered" evidence="2">
    <location>
        <begin position="286"/>
        <end position="377"/>
    </location>
</feature>
<reference evidence="4" key="1">
    <citation type="submission" date="2021-02" db="EMBL/GenBank/DDBJ databases">
        <authorList>
            <person name="Dougan E. K."/>
            <person name="Rhodes N."/>
            <person name="Thang M."/>
            <person name="Chan C."/>
        </authorList>
    </citation>
    <scope>NUCLEOTIDE SEQUENCE</scope>
</reference>
<feature type="region of interest" description="Disordered" evidence="2">
    <location>
        <begin position="807"/>
        <end position="844"/>
    </location>
</feature>
<proteinExistence type="predicted"/>